<dbReference type="InterPro" id="IPR016166">
    <property type="entry name" value="FAD-bd_PCMH"/>
</dbReference>
<dbReference type="Pfam" id="PF01565">
    <property type="entry name" value="FAD_binding_4"/>
    <property type="match status" value="1"/>
</dbReference>
<accession>A0AAX6E041</accession>
<dbReference type="InterPro" id="IPR012951">
    <property type="entry name" value="BBE"/>
</dbReference>
<dbReference type="InterPro" id="IPR016167">
    <property type="entry name" value="FAD-bd_PCMH_sub1"/>
</dbReference>
<dbReference type="PROSITE" id="PS51257">
    <property type="entry name" value="PROKAR_LIPOPROTEIN"/>
    <property type="match status" value="1"/>
</dbReference>
<dbReference type="GO" id="GO:0071949">
    <property type="term" value="F:FAD binding"/>
    <property type="evidence" value="ECO:0007669"/>
    <property type="project" value="InterPro"/>
</dbReference>
<keyword evidence="5" id="KW-0274">FAD</keyword>
<dbReference type="GO" id="GO:0016491">
    <property type="term" value="F:oxidoreductase activity"/>
    <property type="evidence" value="ECO:0007669"/>
    <property type="project" value="InterPro"/>
</dbReference>
<dbReference type="Gene3D" id="3.40.462.20">
    <property type="match status" value="1"/>
</dbReference>
<dbReference type="Pfam" id="PF08031">
    <property type="entry name" value="BBE"/>
    <property type="match status" value="1"/>
</dbReference>
<keyword evidence="10" id="KW-1185">Reference proteome</keyword>
<protein>
    <submittedName>
        <fullName evidence="9">Reticuline oxidase</fullName>
    </submittedName>
</protein>
<dbReference type="Proteomes" id="UP001140949">
    <property type="component" value="Unassembled WGS sequence"/>
</dbReference>
<dbReference type="InterPro" id="IPR016169">
    <property type="entry name" value="FAD-bd_PCMH_sub2"/>
</dbReference>
<evidence type="ECO:0000313" key="10">
    <source>
        <dbReference type="Proteomes" id="UP001140949"/>
    </source>
</evidence>
<name>A0AAX6E041_IRIPA</name>
<comment type="similarity">
    <text evidence="2">Belongs to the oxygen-dependent FAD-linked oxidoreductase family.</text>
</comment>
<evidence type="ECO:0000259" key="8">
    <source>
        <dbReference type="PROSITE" id="PS51387"/>
    </source>
</evidence>
<evidence type="ECO:0000313" key="9">
    <source>
        <dbReference type="EMBL" id="KAJ6797350.1"/>
    </source>
</evidence>
<dbReference type="Gene3D" id="3.30.43.10">
    <property type="entry name" value="Uridine Diphospho-n-acetylenolpyruvylglucosamine Reductase, domain 2"/>
    <property type="match status" value="1"/>
</dbReference>
<organism evidence="9 10">
    <name type="scientific">Iris pallida</name>
    <name type="common">Sweet iris</name>
    <dbReference type="NCBI Taxonomy" id="29817"/>
    <lineage>
        <taxon>Eukaryota</taxon>
        <taxon>Viridiplantae</taxon>
        <taxon>Streptophyta</taxon>
        <taxon>Embryophyta</taxon>
        <taxon>Tracheophyta</taxon>
        <taxon>Spermatophyta</taxon>
        <taxon>Magnoliopsida</taxon>
        <taxon>Liliopsida</taxon>
        <taxon>Asparagales</taxon>
        <taxon>Iridaceae</taxon>
        <taxon>Iridoideae</taxon>
        <taxon>Irideae</taxon>
        <taxon>Iris</taxon>
    </lineage>
</organism>
<proteinExistence type="inferred from homology"/>
<dbReference type="InterPro" id="IPR036318">
    <property type="entry name" value="FAD-bd_PCMH-like_sf"/>
</dbReference>
<dbReference type="AlphaFoldDB" id="A0AAX6E041"/>
<comment type="caution">
    <text evidence="9">The sequence shown here is derived from an EMBL/GenBank/DDBJ whole genome shotgun (WGS) entry which is preliminary data.</text>
</comment>
<keyword evidence="4 7" id="KW-0732">Signal</keyword>
<dbReference type="Gene3D" id="3.30.465.10">
    <property type="match status" value="1"/>
</dbReference>
<dbReference type="SUPFAM" id="SSF56176">
    <property type="entry name" value="FAD-binding/transporter-associated domain-like"/>
    <property type="match status" value="1"/>
</dbReference>
<dbReference type="EMBL" id="JANAVB010040820">
    <property type="protein sequence ID" value="KAJ6797350.1"/>
    <property type="molecule type" value="Genomic_DNA"/>
</dbReference>
<dbReference type="PROSITE" id="PS51387">
    <property type="entry name" value="FAD_PCMH"/>
    <property type="match status" value="1"/>
</dbReference>
<dbReference type="PANTHER" id="PTHR32448">
    <property type="entry name" value="OS08G0158400 PROTEIN"/>
    <property type="match status" value="1"/>
</dbReference>
<evidence type="ECO:0000256" key="6">
    <source>
        <dbReference type="ARBA" id="ARBA00023180"/>
    </source>
</evidence>
<evidence type="ECO:0000256" key="4">
    <source>
        <dbReference type="ARBA" id="ARBA00022729"/>
    </source>
</evidence>
<keyword evidence="3" id="KW-0285">Flavoprotein</keyword>
<feature type="domain" description="FAD-binding PCMH-type" evidence="8">
    <location>
        <begin position="68"/>
        <end position="245"/>
    </location>
</feature>
<comment type="cofactor">
    <cofactor evidence="1">
        <name>FAD</name>
        <dbReference type="ChEBI" id="CHEBI:57692"/>
    </cofactor>
</comment>
<evidence type="ECO:0000256" key="3">
    <source>
        <dbReference type="ARBA" id="ARBA00022630"/>
    </source>
</evidence>
<evidence type="ECO:0000256" key="7">
    <source>
        <dbReference type="SAM" id="SignalP"/>
    </source>
</evidence>
<evidence type="ECO:0000256" key="2">
    <source>
        <dbReference type="ARBA" id="ARBA00005466"/>
    </source>
</evidence>
<feature type="chain" id="PRO_5043735719" evidence="7">
    <location>
        <begin position="18"/>
        <end position="526"/>
    </location>
</feature>
<reference evidence="9" key="2">
    <citation type="submission" date="2023-04" db="EMBL/GenBank/DDBJ databases">
        <authorList>
            <person name="Bruccoleri R.E."/>
            <person name="Oakeley E.J."/>
            <person name="Faust A.-M."/>
            <person name="Dessus-Babus S."/>
            <person name="Altorfer M."/>
            <person name="Burckhardt D."/>
            <person name="Oertli M."/>
            <person name="Naumann U."/>
            <person name="Petersen F."/>
            <person name="Wong J."/>
        </authorList>
    </citation>
    <scope>NUCLEOTIDE SEQUENCE</scope>
    <source>
        <strain evidence="9">GSM-AAB239-AS_SAM_17_03QT</strain>
        <tissue evidence="9">Leaf</tissue>
    </source>
</reference>
<evidence type="ECO:0000256" key="1">
    <source>
        <dbReference type="ARBA" id="ARBA00001974"/>
    </source>
</evidence>
<keyword evidence="6" id="KW-0325">Glycoprotein</keyword>
<gene>
    <name evidence="9" type="ORF">M6B38_216730</name>
</gene>
<dbReference type="InterPro" id="IPR006094">
    <property type="entry name" value="Oxid_FAD_bind_N"/>
</dbReference>
<evidence type="ECO:0000256" key="5">
    <source>
        <dbReference type="ARBA" id="ARBA00022827"/>
    </source>
</evidence>
<feature type="signal peptide" evidence="7">
    <location>
        <begin position="1"/>
        <end position="17"/>
    </location>
</feature>
<reference evidence="9" key="1">
    <citation type="journal article" date="2023" name="GigaByte">
        <title>Genome assembly of the bearded iris, Iris pallida Lam.</title>
        <authorList>
            <person name="Bruccoleri R.E."/>
            <person name="Oakeley E.J."/>
            <person name="Faust A.M.E."/>
            <person name="Altorfer M."/>
            <person name="Dessus-Babus S."/>
            <person name="Burckhardt D."/>
            <person name="Oertli M."/>
            <person name="Naumann U."/>
            <person name="Petersen F."/>
            <person name="Wong J."/>
        </authorList>
    </citation>
    <scope>NUCLEOTIDE SEQUENCE</scope>
    <source>
        <strain evidence="9">GSM-AAB239-AS_SAM_17_03QT</strain>
    </source>
</reference>
<sequence length="526" mass="57533">MKLFLLLVSYFVSVTNAAQSTNTTTTITTSLTSCLVSANVHNFSTATSSSYNHLLNFSIRNLRFVDPAVARPVAVVLPGTKHQLRSAVVCCINLLLSIRLRSGGHSYEGLSYTADGTNPFVVVDLMNLNRVRVNLADSTAWVESGTTLGEVYYAVADESGGSLAFPAGSCSTVGSGGHIAGGGFGFLSRKYGLAADNVLDAVLIDSAGRVLDRSTMGEDVFWAIRGGGGGSWGAIYAWKLRLVPVPDRVTTCQLSRSMPSRPVAELVHKWQHVSPALPDELYISVAISATVNVTNSRFDVQFLGPISRAVPILARRFPELGLNESDCAEMSWVESAVRFAGLESKSDLTDRTTPSGKIYFKSKSDYVRVPVPLAGLVGAFNWLAKEPKSYIILDPYGGTMDRIPSHDVPFPHRRGNLYGIQYSVAWTKEEEEDGVGYEHIAWLREFYEYMARYVSKEPTRAAYVNYVDLDLGVVDWSGPDRDRAGAARVWGEKYFLGNYDRLVRAKTAIDPGNVFRHQQSIPPLAS</sequence>